<protein>
    <recommendedName>
        <fullName evidence="3">Lipoprotein</fullName>
    </recommendedName>
</protein>
<dbReference type="EMBL" id="BAAAFH010000007">
    <property type="protein sequence ID" value="GAA0874805.1"/>
    <property type="molecule type" value="Genomic_DNA"/>
</dbReference>
<proteinExistence type="predicted"/>
<sequence>MHTSYKRIGVVFIACCLLLSCEDTSEKEEAVLEDFIPKAKRDYSFDEEQKDTLQKKELSIPYFVEIVEQISADSIELEEKVKSSYPERFGYSAKMSLTEQSLGGEINWYILSYEDSLLTVNAMYNWLDCFTEDCISLKLGEERALKNYGGVWMTDTLLVFFHSENIDLDKMRRKAITRYLEKDLNLYIGWKNKRKPDWILPDDQSEE</sequence>
<dbReference type="PROSITE" id="PS51257">
    <property type="entry name" value="PROKAR_LIPOPROTEIN"/>
    <property type="match status" value="1"/>
</dbReference>
<comment type="caution">
    <text evidence="1">The sequence shown here is derived from an EMBL/GenBank/DDBJ whole genome shotgun (WGS) entry which is preliminary data.</text>
</comment>
<organism evidence="1 2">
    <name type="scientific">Wandonia haliotis</name>
    <dbReference type="NCBI Taxonomy" id="574963"/>
    <lineage>
        <taxon>Bacteria</taxon>
        <taxon>Pseudomonadati</taxon>
        <taxon>Bacteroidota</taxon>
        <taxon>Flavobacteriia</taxon>
        <taxon>Flavobacteriales</taxon>
        <taxon>Crocinitomicaceae</taxon>
        <taxon>Wandonia</taxon>
    </lineage>
</organism>
<dbReference type="Proteomes" id="UP001501126">
    <property type="component" value="Unassembled WGS sequence"/>
</dbReference>
<gene>
    <name evidence="1" type="ORF">GCM10009118_12130</name>
</gene>
<name>A0ABN1MPM1_9FLAO</name>
<dbReference type="RefSeq" id="WP_343785725.1">
    <property type="nucleotide sequence ID" value="NZ_BAAAFH010000007.1"/>
</dbReference>
<evidence type="ECO:0000313" key="2">
    <source>
        <dbReference type="Proteomes" id="UP001501126"/>
    </source>
</evidence>
<evidence type="ECO:0008006" key="3">
    <source>
        <dbReference type="Google" id="ProtNLM"/>
    </source>
</evidence>
<evidence type="ECO:0000313" key="1">
    <source>
        <dbReference type="EMBL" id="GAA0874805.1"/>
    </source>
</evidence>
<accession>A0ABN1MPM1</accession>
<keyword evidence="2" id="KW-1185">Reference proteome</keyword>
<reference evidence="1 2" key="1">
    <citation type="journal article" date="2019" name="Int. J. Syst. Evol. Microbiol.">
        <title>The Global Catalogue of Microorganisms (GCM) 10K type strain sequencing project: providing services to taxonomists for standard genome sequencing and annotation.</title>
        <authorList>
            <consortium name="The Broad Institute Genomics Platform"/>
            <consortium name="The Broad Institute Genome Sequencing Center for Infectious Disease"/>
            <person name="Wu L."/>
            <person name="Ma J."/>
        </authorList>
    </citation>
    <scope>NUCLEOTIDE SEQUENCE [LARGE SCALE GENOMIC DNA]</scope>
    <source>
        <strain evidence="1 2">JCM 16083</strain>
    </source>
</reference>